<gene>
    <name evidence="2" type="ORF">XVE_2517</name>
</gene>
<evidence type="ECO:0000256" key="1">
    <source>
        <dbReference type="SAM" id="MobiDB-lite"/>
    </source>
</evidence>
<proteinExistence type="predicted"/>
<organism evidence="2 3">
    <name type="scientific">Xanthomonas vesicatoria ATCC 35937</name>
    <dbReference type="NCBI Taxonomy" id="925775"/>
    <lineage>
        <taxon>Bacteria</taxon>
        <taxon>Pseudomonadati</taxon>
        <taxon>Pseudomonadota</taxon>
        <taxon>Gammaproteobacteria</taxon>
        <taxon>Lysobacterales</taxon>
        <taxon>Lysobacteraceae</taxon>
        <taxon>Xanthomonas</taxon>
    </lineage>
</organism>
<protein>
    <submittedName>
        <fullName evidence="2">Uncharacterized protein</fullName>
    </submittedName>
</protein>
<name>F0BE90_9XANT</name>
<comment type="caution">
    <text evidence="2">The sequence shown here is derived from an EMBL/GenBank/DDBJ whole genome shotgun (WGS) entry which is preliminary data.</text>
</comment>
<reference evidence="2 3" key="1">
    <citation type="journal article" date="2011" name="BMC Genomics">
        <title>Comparative genomics reveals diversity among xanthomonads infecting tomato and pepper.</title>
        <authorList>
            <person name="Potnis N."/>
            <person name="Krasileva K."/>
            <person name="Chow V."/>
            <person name="Almeida N.F."/>
            <person name="Patil P.B."/>
            <person name="Ryan R.P."/>
            <person name="Sharlach M."/>
            <person name="Behlau F."/>
            <person name="Dow J.M."/>
            <person name="Momol M.T."/>
            <person name="White F.F."/>
            <person name="Preston J.F."/>
            <person name="Vinatzer B.A."/>
            <person name="Koebnik R."/>
            <person name="Setubal J.C."/>
            <person name="Norman D.J."/>
            <person name="Staskawicz B.J."/>
            <person name="Jones J.B."/>
        </authorList>
    </citation>
    <scope>NUCLEOTIDE SEQUENCE [LARGE SCALE GENOMIC DNA]</scope>
    <source>
        <strain evidence="2 3">ATCC 35937</strain>
    </source>
</reference>
<dbReference type="AlphaFoldDB" id="F0BE90"/>
<feature type="region of interest" description="Disordered" evidence="1">
    <location>
        <begin position="306"/>
        <end position="326"/>
    </location>
</feature>
<dbReference type="Proteomes" id="UP000003299">
    <property type="component" value="Unassembled WGS sequence"/>
</dbReference>
<evidence type="ECO:0000313" key="2">
    <source>
        <dbReference type="EMBL" id="EGD09185.1"/>
    </source>
</evidence>
<dbReference type="EMBL" id="AEQV01000082">
    <property type="protein sequence ID" value="EGD09185.1"/>
    <property type="molecule type" value="Genomic_DNA"/>
</dbReference>
<accession>F0BE90</accession>
<sequence>MRDRRKTYFIKISRIVMHPRHLLRYTTIFVASILCTPLALATSPRPIDCEKAQSIKLGWTAKQVTRSLGKPYIIQFSRETMGYGWINDDGTDKIDVKFDLVNRKIDLRSVTEVKGVCSGKQIDIHLSPASIPANIEIPGVPRRIEFEGTSFYVGYVAESRGDSLVYVEYIPQGQSLIKWSNMIAIFHHFDGSTPEAKLELLRQTGERSGNPHFKQIYVSPAKNETAAAIPQMRDDSVEYQVAFWKTAPGGTLAKVYFSRSYKDDAGKVDRNVFIAKEEARIPEHLAALRGLPPITPPETGRSGTLTLTVDGTDNGEVLVPTTSAAN</sequence>
<evidence type="ECO:0000313" key="3">
    <source>
        <dbReference type="Proteomes" id="UP000003299"/>
    </source>
</evidence>